<dbReference type="Pfam" id="PF01026">
    <property type="entry name" value="TatD_DNase"/>
    <property type="match status" value="1"/>
</dbReference>
<dbReference type="InterPro" id="IPR001130">
    <property type="entry name" value="TatD-like"/>
</dbReference>
<evidence type="ECO:0000256" key="7">
    <source>
        <dbReference type="PIRSR" id="PIRSR005902-1"/>
    </source>
</evidence>
<keyword evidence="4" id="KW-0378">Hydrolase</keyword>
<protein>
    <recommendedName>
        <fullName evidence="5">Deoxyribonuclease TATDN1</fullName>
    </recommendedName>
</protein>
<dbReference type="InterPro" id="IPR032466">
    <property type="entry name" value="Metal_Hydrolase"/>
</dbReference>
<evidence type="ECO:0000256" key="3">
    <source>
        <dbReference type="ARBA" id="ARBA00022723"/>
    </source>
</evidence>
<dbReference type="EMBL" id="JBBCAQ010000022">
    <property type="protein sequence ID" value="KAK7590299.1"/>
    <property type="molecule type" value="Genomic_DNA"/>
</dbReference>
<dbReference type="AlphaFoldDB" id="A0AAN9Y3M1"/>
<evidence type="ECO:0000256" key="2">
    <source>
        <dbReference type="ARBA" id="ARBA00022722"/>
    </source>
</evidence>
<dbReference type="GO" id="GO:0005829">
    <property type="term" value="C:cytosol"/>
    <property type="evidence" value="ECO:0007669"/>
    <property type="project" value="TreeGrafter"/>
</dbReference>
<comment type="similarity">
    <text evidence="1">Belongs to the metallo-dependent hydrolases superfamily. TatD-type hydrolase family.</text>
</comment>
<evidence type="ECO:0000256" key="6">
    <source>
        <dbReference type="ARBA" id="ARBA00045223"/>
    </source>
</evidence>
<comment type="caution">
    <text evidence="8">The sequence shown here is derived from an EMBL/GenBank/DDBJ whole genome shotgun (WGS) entry which is preliminary data.</text>
</comment>
<gene>
    <name evidence="8" type="ORF">V9T40_001912</name>
</gene>
<dbReference type="Proteomes" id="UP001367676">
    <property type="component" value="Unassembled WGS sequence"/>
</dbReference>
<dbReference type="SUPFAM" id="SSF51556">
    <property type="entry name" value="Metallo-dependent hydrolases"/>
    <property type="match status" value="1"/>
</dbReference>
<dbReference type="PANTHER" id="PTHR10060:SF15">
    <property type="entry name" value="DEOXYRIBONUCLEASE TATDN1"/>
    <property type="match status" value="1"/>
</dbReference>
<keyword evidence="2" id="KW-0540">Nuclease</keyword>
<comment type="function">
    <text evidence="6">Deoxyribonuclease which catalyzes (in vitro) the decatenation of kinetoplast DNA, which are circular DNA catenated to each other, producing linear DNA molecules. Plays an important role in chromosomal segregation and cell cycle progression during eye development probably via its DNA decatenation activity.</text>
</comment>
<sequence>MSSTEALLNCCNNYILIDVGASITNKKFTRDVDSVIQRAKDAGLQKIIVPASSLRSSKEALRLGKFHPGTVYSTAGIHPFETKSWDESQMEELENILKEPECVAVGECGLDYTKDFSPRDVQRMVFERQIALACKIRKPLVLREKGAHEDMIEILKKYKEMLPTLVIHSFIGTSEEAASYLQLDNLYIAVSGYICKDNSSNGLQKLIETGVLPLNRLLVETDSPFLYPNARSSKLTDSIKSTFTERSIKFLERYCTFQRNEPCSLPIIVEMVAGLLNKPAEEVAIATTLNALKVFGLS</sequence>
<feature type="binding site" evidence="7">
    <location>
        <position position="107"/>
    </location>
    <ligand>
        <name>a divalent metal cation</name>
        <dbReference type="ChEBI" id="CHEBI:60240"/>
        <label>1</label>
    </ligand>
</feature>
<evidence type="ECO:0000313" key="8">
    <source>
        <dbReference type="EMBL" id="KAK7590299.1"/>
    </source>
</evidence>
<dbReference type="GO" id="GO:0008310">
    <property type="term" value="F:single-stranded DNA 3'-5' DNA exonuclease activity"/>
    <property type="evidence" value="ECO:0007669"/>
    <property type="project" value="TreeGrafter"/>
</dbReference>
<evidence type="ECO:0000313" key="9">
    <source>
        <dbReference type="Proteomes" id="UP001367676"/>
    </source>
</evidence>
<feature type="binding site" evidence="7">
    <location>
        <position position="168"/>
    </location>
    <ligand>
        <name>a divalent metal cation</name>
        <dbReference type="ChEBI" id="CHEBI:60240"/>
        <label>2</label>
    </ligand>
</feature>
<dbReference type="Gene3D" id="3.20.20.140">
    <property type="entry name" value="Metal-dependent hydrolases"/>
    <property type="match status" value="1"/>
</dbReference>
<dbReference type="GO" id="GO:0046872">
    <property type="term" value="F:metal ion binding"/>
    <property type="evidence" value="ECO:0007669"/>
    <property type="project" value="UniProtKB-KW"/>
</dbReference>
<keyword evidence="9" id="KW-1185">Reference proteome</keyword>
<dbReference type="CDD" id="cd01310">
    <property type="entry name" value="TatD_DNAse"/>
    <property type="match status" value="1"/>
</dbReference>
<name>A0AAN9Y3M1_9HEMI</name>
<dbReference type="PIRSF" id="PIRSF005902">
    <property type="entry name" value="DNase_TatD"/>
    <property type="match status" value="1"/>
</dbReference>
<accession>A0AAN9Y3M1</accession>
<feature type="binding site" evidence="7">
    <location>
        <position position="222"/>
    </location>
    <ligand>
        <name>a divalent metal cation</name>
        <dbReference type="ChEBI" id="CHEBI:60240"/>
        <label>1</label>
    </ligand>
</feature>
<evidence type="ECO:0000256" key="5">
    <source>
        <dbReference type="ARBA" id="ARBA00039767"/>
    </source>
</evidence>
<dbReference type="PANTHER" id="PTHR10060">
    <property type="entry name" value="TATD FAMILY DEOXYRIBONUCLEASE"/>
    <property type="match status" value="1"/>
</dbReference>
<keyword evidence="3 7" id="KW-0479">Metal-binding</keyword>
<dbReference type="InterPro" id="IPR050891">
    <property type="entry name" value="TatD-type_Hydrolase"/>
</dbReference>
<organism evidence="8 9">
    <name type="scientific">Parthenolecanium corni</name>
    <dbReference type="NCBI Taxonomy" id="536013"/>
    <lineage>
        <taxon>Eukaryota</taxon>
        <taxon>Metazoa</taxon>
        <taxon>Ecdysozoa</taxon>
        <taxon>Arthropoda</taxon>
        <taxon>Hexapoda</taxon>
        <taxon>Insecta</taxon>
        <taxon>Pterygota</taxon>
        <taxon>Neoptera</taxon>
        <taxon>Paraneoptera</taxon>
        <taxon>Hemiptera</taxon>
        <taxon>Sternorrhyncha</taxon>
        <taxon>Coccoidea</taxon>
        <taxon>Coccidae</taxon>
        <taxon>Parthenolecanium</taxon>
    </lineage>
</organism>
<reference evidence="8 9" key="1">
    <citation type="submission" date="2024-03" db="EMBL/GenBank/DDBJ databases">
        <title>Adaptation during the transition from Ophiocordyceps entomopathogen to insect associate is accompanied by gene loss and intensified selection.</title>
        <authorList>
            <person name="Ward C.M."/>
            <person name="Onetto C.A."/>
            <person name="Borneman A.R."/>
        </authorList>
    </citation>
    <scope>NUCLEOTIDE SEQUENCE [LARGE SCALE GENOMIC DNA]</scope>
    <source>
        <strain evidence="8">AWRI1</strain>
        <tissue evidence="8">Single Adult Female</tissue>
    </source>
</reference>
<evidence type="ECO:0000256" key="4">
    <source>
        <dbReference type="ARBA" id="ARBA00022801"/>
    </source>
</evidence>
<proteinExistence type="inferred from homology"/>
<evidence type="ECO:0000256" key="1">
    <source>
        <dbReference type="ARBA" id="ARBA00009275"/>
    </source>
</evidence>